<reference evidence="5" key="1">
    <citation type="submission" date="2014-05" db="EMBL/GenBank/DDBJ databases">
        <authorList>
            <person name="Chronopoulou M."/>
        </authorList>
    </citation>
    <scope>NUCLEOTIDE SEQUENCE</scope>
    <source>
        <tissue evidence="5">Whole organism</tissue>
    </source>
</reference>
<feature type="signal peptide" evidence="4">
    <location>
        <begin position="1"/>
        <end position="19"/>
    </location>
</feature>
<keyword evidence="4" id="KW-0732">Signal</keyword>
<protein>
    <submittedName>
        <fullName evidence="5">Cuticular protein 113, RR1 family (AGAP010887PA)like [Tribolium castaneum]</fullName>
    </submittedName>
</protein>
<feature type="compositionally biased region" description="Gly residues" evidence="3">
    <location>
        <begin position="64"/>
        <end position="74"/>
    </location>
</feature>
<dbReference type="InterPro" id="IPR050468">
    <property type="entry name" value="Cuticle_Struct_Prot"/>
</dbReference>
<keyword evidence="1 2" id="KW-0193">Cuticle</keyword>
<dbReference type="GO" id="GO:0008010">
    <property type="term" value="F:structural constituent of chitin-based larval cuticle"/>
    <property type="evidence" value="ECO:0007669"/>
    <property type="project" value="TreeGrafter"/>
</dbReference>
<name>A0A0K2VKG4_LEPSM</name>
<evidence type="ECO:0000256" key="2">
    <source>
        <dbReference type="PROSITE-ProRule" id="PRU00497"/>
    </source>
</evidence>
<dbReference type="AlphaFoldDB" id="A0A0K2VKG4"/>
<evidence type="ECO:0000256" key="4">
    <source>
        <dbReference type="SAM" id="SignalP"/>
    </source>
</evidence>
<dbReference type="PANTHER" id="PTHR10380:SF173">
    <property type="entry name" value="CUTICULAR PROTEIN 47EF, ISOFORM C-RELATED"/>
    <property type="match status" value="1"/>
</dbReference>
<feature type="region of interest" description="Disordered" evidence="3">
    <location>
        <begin position="43"/>
        <end position="74"/>
    </location>
</feature>
<dbReference type="Pfam" id="PF00379">
    <property type="entry name" value="Chitin_bind_4"/>
    <property type="match status" value="1"/>
</dbReference>
<accession>A0A0K2VKG4</accession>
<dbReference type="GO" id="GO:0062129">
    <property type="term" value="C:chitin-based extracellular matrix"/>
    <property type="evidence" value="ECO:0007669"/>
    <property type="project" value="TreeGrafter"/>
</dbReference>
<dbReference type="PROSITE" id="PS51155">
    <property type="entry name" value="CHIT_BIND_RR_2"/>
    <property type="match status" value="1"/>
</dbReference>
<evidence type="ECO:0000313" key="5">
    <source>
        <dbReference type="EMBL" id="CDW50471.1"/>
    </source>
</evidence>
<sequence>MKSFVLYTLLLSSVLVIDASVLHRRFRRDHGAPLSSYGAGPLPLGQASSHSHNHVAAPFNGAGSSSGGSAGGAGSSFSGSLATGGAASGPAAPVVAIISESNNAPGTLGDNGDFDTAFESENGIKQQAVGSTVTIGEESVVTMKGSYEYVGPDGQTYVVDWIADENGFQPSAPHLPKDVPIPFPEIAEAVEAQIAFAAQEDAAGGSAGKVGSAGGFGGSVATGGAGGFGGSTGAGGFQQSFGASGNTPSVAPLSSYGRK</sequence>
<proteinExistence type="predicted"/>
<dbReference type="OrthoDB" id="6379191at2759"/>
<dbReference type="PANTHER" id="PTHR10380">
    <property type="entry name" value="CUTICLE PROTEIN"/>
    <property type="match status" value="1"/>
</dbReference>
<dbReference type="InterPro" id="IPR000618">
    <property type="entry name" value="Insect_cuticle"/>
</dbReference>
<evidence type="ECO:0000256" key="3">
    <source>
        <dbReference type="SAM" id="MobiDB-lite"/>
    </source>
</evidence>
<organism evidence="5">
    <name type="scientific">Lepeophtheirus salmonis</name>
    <name type="common">Salmon louse</name>
    <name type="synonym">Caligus salmonis</name>
    <dbReference type="NCBI Taxonomy" id="72036"/>
    <lineage>
        <taxon>Eukaryota</taxon>
        <taxon>Metazoa</taxon>
        <taxon>Ecdysozoa</taxon>
        <taxon>Arthropoda</taxon>
        <taxon>Crustacea</taxon>
        <taxon>Multicrustacea</taxon>
        <taxon>Hexanauplia</taxon>
        <taxon>Copepoda</taxon>
        <taxon>Siphonostomatoida</taxon>
        <taxon>Caligidae</taxon>
        <taxon>Lepeophtheirus</taxon>
    </lineage>
</organism>
<feature type="chain" id="PRO_5005489506" evidence="4">
    <location>
        <begin position="20"/>
        <end position="259"/>
    </location>
</feature>
<dbReference type="EMBL" id="HACA01033110">
    <property type="protein sequence ID" value="CDW50471.1"/>
    <property type="molecule type" value="Transcribed_RNA"/>
</dbReference>
<feature type="region of interest" description="Disordered" evidence="3">
    <location>
        <begin position="236"/>
        <end position="259"/>
    </location>
</feature>
<evidence type="ECO:0000256" key="1">
    <source>
        <dbReference type="ARBA" id="ARBA00022460"/>
    </source>
</evidence>
<dbReference type="PRINTS" id="PR00947">
    <property type="entry name" value="CUTICLE"/>
</dbReference>